<dbReference type="Pfam" id="PF07717">
    <property type="entry name" value="OB_NTP_bind"/>
    <property type="match status" value="1"/>
</dbReference>
<dbReference type="Proteomes" id="UP001237642">
    <property type="component" value="Unassembled WGS sequence"/>
</dbReference>
<protein>
    <recommendedName>
        <fullName evidence="2">DEAD-box helicase OB fold domain-containing protein</fullName>
    </recommendedName>
</protein>
<evidence type="ECO:0000313" key="3">
    <source>
        <dbReference type="EMBL" id="KAK1380551.1"/>
    </source>
</evidence>
<keyword evidence="1" id="KW-0067">ATP-binding</keyword>
<keyword evidence="1" id="KW-0547">Nucleotide-binding</keyword>
<comment type="caution">
    <text evidence="3">The sequence shown here is derived from an EMBL/GenBank/DDBJ whole genome shotgun (WGS) entry which is preliminary data.</text>
</comment>
<dbReference type="InterPro" id="IPR011709">
    <property type="entry name" value="DEAD-box_helicase_OB_fold"/>
</dbReference>
<dbReference type="EMBL" id="JAUIZM010000006">
    <property type="protein sequence ID" value="KAK1380551.1"/>
    <property type="molecule type" value="Genomic_DNA"/>
</dbReference>
<sequence length="108" mass="12436">MGHCEEGHLLCIFPQLWSKWDIVRKAICYAYFHNAARLKGIGKYVNCMNGMACHLHPSSALYGLGFMPDYVFYHELILTSKEYMHCATSAEPIWLHELGPMFFSVKDC</sequence>
<evidence type="ECO:0000259" key="2">
    <source>
        <dbReference type="Pfam" id="PF07717"/>
    </source>
</evidence>
<proteinExistence type="predicted"/>
<evidence type="ECO:0000256" key="1">
    <source>
        <dbReference type="ARBA" id="ARBA00022806"/>
    </source>
</evidence>
<gene>
    <name evidence="3" type="ORF">POM88_027295</name>
</gene>
<name>A0AAD8MPC3_9APIA</name>
<keyword evidence="4" id="KW-1185">Reference proteome</keyword>
<evidence type="ECO:0000313" key="4">
    <source>
        <dbReference type="Proteomes" id="UP001237642"/>
    </source>
</evidence>
<feature type="domain" description="DEAD-box helicase OB fold" evidence="2">
    <location>
        <begin position="23"/>
        <end position="100"/>
    </location>
</feature>
<organism evidence="3 4">
    <name type="scientific">Heracleum sosnowskyi</name>
    <dbReference type="NCBI Taxonomy" id="360622"/>
    <lineage>
        <taxon>Eukaryota</taxon>
        <taxon>Viridiplantae</taxon>
        <taxon>Streptophyta</taxon>
        <taxon>Embryophyta</taxon>
        <taxon>Tracheophyta</taxon>
        <taxon>Spermatophyta</taxon>
        <taxon>Magnoliopsida</taxon>
        <taxon>eudicotyledons</taxon>
        <taxon>Gunneridae</taxon>
        <taxon>Pentapetalae</taxon>
        <taxon>asterids</taxon>
        <taxon>campanulids</taxon>
        <taxon>Apiales</taxon>
        <taxon>Apiaceae</taxon>
        <taxon>Apioideae</taxon>
        <taxon>apioid superclade</taxon>
        <taxon>Tordylieae</taxon>
        <taxon>Tordyliinae</taxon>
        <taxon>Heracleum</taxon>
    </lineage>
</organism>
<dbReference type="AlphaFoldDB" id="A0AAD8MPC3"/>
<dbReference type="GO" id="GO:0004386">
    <property type="term" value="F:helicase activity"/>
    <property type="evidence" value="ECO:0007669"/>
    <property type="project" value="UniProtKB-KW"/>
</dbReference>
<keyword evidence="1" id="KW-0347">Helicase</keyword>
<reference evidence="3" key="1">
    <citation type="submission" date="2023-02" db="EMBL/GenBank/DDBJ databases">
        <title>Genome of toxic invasive species Heracleum sosnowskyi carries increased number of genes despite the absence of recent whole-genome duplications.</title>
        <authorList>
            <person name="Schelkunov M."/>
            <person name="Shtratnikova V."/>
            <person name="Makarenko M."/>
            <person name="Klepikova A."/>
            <person name="Omelchenko D."/>
            <person name="Novikova G."/>
            <person name="Obukhova E."/>
            <person name="Bogdanov V."/>
            <person name="Penin A."/>
            <person name="Logacheva M."/>
        </authorList>
    </citation>
    <scope>NUCLEOTIDE SEQUENCE</scope>
    <source>
        <strain evidence="3">Hsosn_3</strain>
        <tissue evidence="3">Leaf</tissue>
    </source>
</reference>
<reference evidence="3" key="2">
    <citation type="submission" date="2023-05" db="EMBL/GenBank/DDBJ databases">
        <authorList>
            <person name="Schelkunov M.I."/>
        </authorList>
    </citation>
    <scope>NUCLEOTIDE SEQUENCE</scope>
    <source>
        <strain evidence="3">Hsosn_3</strain>
        <tissue evidence="3">Leaf</tissue>
    </source>
</reference>
<keyword evidence="1" id="KW-0378">Hydrolase</keyword>
<accession>A0AAD8MPC3</accession>